<dbReference type="InterPro" id="IPR052958">
    <property type="entry name" value="IFN-induced_PKR_regulator"/>
</dbReference>
<gene>
    <name evidence="3" type="primary">LOC112687360</name>
</gene>
<evidence type="ECO:0000259" key="1">
    <source>
        <dbReference type="Pfam" id="PF05699"/>
    </source>
</evidence>
<name>A0A8B8FXT9_9HEMI</name>
<dbReference type="AlphaFoldDB" id="A0A8B8FXT9"/>
<feature type="domain" description="HAT C-terminal dimerisation" evidence="1">
    <location>
        <begin position="33"/>
        <end position="96"/>
    </location>
</feature>
<dbReference type="Pfam" id="PF05699">
    <property type="entry name" value="Dimer_Tnp_hAT"/>
    <property type="match status" value="1"/>
</dbReference>
<dbReference type="PANTHER" id="PTHR46289">
    <property type="entry name" value="52 KDA REPRESSOR OF THE INHIBITOR OF THE PROTEIN KINASE-LIKE PROTEIN-RELATED"/>
    <property type="match status" value="1"/>
</dbReference>
<dbReference type="GeneID" id="112687360"/>
<reference evidence="3" key="1">
    <citation type="submission" date="2025-08" db="UniProtKB">
        <authorList>
            <consortium name="RefSeq"/>
        </authorList>
    </citation>
    <scope>IDENTIFICATION</scope>
    <source>
        <tissue evidence="3">Whole body</tissue>
    </source>
</reference>
<dbReference type="RefSeq" id="XP_025415794.1">
    <property type="nucleotide sequence ID" value="XM_025560009.1"/>
</dbReference>
<dbReference type="GO" id="GO:0046983">
    <property type="term" value="F:protein dimerization activity"/>
    <property type="evidence" value="ECO:0007669"/>
    <property type="project" value="InterPro"/>
</dbReference>
<dbReference type="Proteomes" id="UP000694846">
    <property type="component" value="Unplaced"/>
</dbReference>
<dbReference type="InterPro" id="IPR012337">
    <property type="entry name" value="RNaseH-like_sf"/>
</dbReference>
<dbReference type="PANTHER" id="PTHR46289:SF14">
    <property type="entry name" value="DUF4371 DOMAIN-CONTAINING PROTEIN"/>
    <property type="match status" value="1"/>
</dbReference>
<evidence type="ECO:0000313" key="2">
    <source>
        <dbReference type="Proteomes" id="UP000694846"/>
    </source>
</evidence>
<sequence>MVDIETTELGAIRELKLWRKYCTNFKSENAIDTYLQYDENVFPIVHKLLKYLITLPVTTASGERSFSTLKHLKTYLRNTTSENRLNGLALLNIHQEIKITPENVLNLLSANARKLNIKLD</sequence>
<evidence type="ECO:0000313" key="3">
    <source>
        <dbReference type="RefSeq" id="XP_025415794.1"/>
    </source>
</evidence>
<proteinExistence type="predicted"/>
<accession>A0A8B8FXT9</accession>
<dbReference type="SUPFAM" id="SSF53098">
    <property type="entry name" value="Ribonuclease H-like"/>
    <property type="match status" value="1"/>
</dbReference>
<organism evidence="2 3">
    <name type="scientific">Sipha flava</name>
    <name type="common">yellow sugarcane aphid</name>
    <dbReference type="NCBI Taxonomy" id="143950"/>
    <lineage>
        <taxon>Eukaryota</taxon>
        <taxon>Metazoa</taxon>
        <taxon>Ecdysozoa</taxon>
        <taxon>Arthropoda</taxon>
        <taxon>Hexapoda</taxon>
        <taxon>Insecta</taxon>
        <taxon>Pterygota</taxon>
        <taxon>Neoptera</taxon>
        <taxon>Paraneoptera</taxon>
        <taxon>Hemiptera</taxon>
        <taxon>Sternorrhyncha</taxon>
        <taxon>Aphidomorpha</taxon>
        <taxon>Aphidoidea</taxon>
        <taxon>Aphididae</taxon>
        <taxon>Sipha</taxon>
    </lineage>
</organism>
<keyword evidence="2" id="KW-1185">Reference proteome</keyword>
<dbReference type="InterPro" id="IPR008906">
    <property type="entry name" value="HATC_C_dom"/>
</dbReference>
<dbReference type="OrthoDB" id="6621209at2759"/>
<protein>
    <submittedName>
        <fullName evidence="3">52 kDa repressor of the inhibitor of the protein kinase-like</fullName>
    </submittedName>
</protein>